<name>A0A1D7YA03_9ACTN</name>
<organism evidence="2 3">
    <name type="scientific">Streptomyces fodineus</name>
    <dbReference type="NCBI Taxonomy" id="1904616"/>
    <lineage>
        <taxon>Bacteria</taxon>
        <taxon>Bacillati</taxon>
        <taxon>Actinomycetota</taxon>
        <taxon>Actinomycetes</taxon>
        <taxon>Kitasatosporales</taxon>
        <taxon>Streptomycetaceae</taxon>
        <taxon>Streptomyces</taxon>
    </lineage>
</organism>
<keyword evidence="3" id="KW-1185">Reference proteome</keyword>
<dbReference type="Gene3D" id="1.10.1200.10">
    <property type="entry name" value="ACP-like"/>
    <property type="match status" value="1"/>
</dbReference>
<sequence>MAVDLAALEKKLLDWVVEWNEGEYDGELDAETDLFAAGVLDSMGFTGLIAYLEDEADIEFDYEHAEEAGAVSLRGLLAYCFPTAAAADA</sequence>
<dbReference type="Proteomes" id="UP000094960">
    <property type="component" value="Chromosome"/>
</dbReference>
<dbReference type="InterPro" id="IPR036736">
    <property type="entry name" value="ACP-like_sf"/>
</dbReference>
<reference evidence="3" key="1">
    <citation type="submission" date="2016-09" db="EMBL/GenBank/DDBJ databases">
        <title>Streptomyces puniciscabiei strain:TW1S1 Genome sequencing and assembly.</title>
        <authorList>
            <person name="Kim M.-K."/>
            <person name="Kim S.B."/>
        </authorList>
    </citation>
    <scope>NUCLEOTIDE SEQUENCE [LARGE SCALE GENOMIC DNA]</scope>
    <source>
        <strain evidence="3">TW1S1</strain>
    </source>
</reference>
<accession>A0A1D7YA03</accession>
<dbReference type="SUPFAM" id="SSF47336">
    <property type="entry name" value="ACP-like"/>
    <property type="match status" value="1"/>
</dbReference>
<evidence type="ECO:0000259" key="1">
    <source>
        <dbReference type="PROSITE" id="PS50075"/>
    </source>
</evidence>
<protein>
    <recommendedName>
        <fullName evidence="1">Carrier domain-containing protein</fullName>
    </recommendedName>
</protein>
<dbReference type="PROSITE" id="PS50075">
    <property type="entry name" value="CARRIER"/>
    <property type="match status" value="1"/>
</dbReference>
<dbReference type="RefSeq" id="WP_069778930.1">
    <property type="nucleotide sequence ID" value="NZ_CP017248.1"/>
</dbReference>
<dbReference type="AlphaFoldDB" id="A0A1D7YA03"/>
<evidence type="ECO:0000313" key="3">
    <source>
        <dbReference type="Proteomes" id="UP000094960"/>
    </source>
</evidence>
<proteinExistence type="predicted"/>
<dbReference type="InterPro" id="IPR009081">
    <property type="entry name" value="PP-bd_ACP"/>
</dbReference>
<dbReference type="KEGG" id="spun:BFF78_15685"/>
<evidence type="ECO:0000313" key="2">
    <source>
        <dbReference type="EMBL" id="AOR32316.1"/>
    </source>
</evidence>
<gene>
    <name evidence="2" type="ORF">BFF78_15685</name>
</gene>
<feature type="domain" description="Carrier" evidence="1">
    <location>
        <begin position="6"/>
        <end position="84"/>
    </location>
</feature>
<dbReference type="EMBL" id="CP017248">
    <property type="protein sequence ID" value="AOR32316.1"/>
    <property type="molecule type" value="Genomic_DNA"/>
</dbReference>